<accession>A0A2U1PK95</accession>
<evidence type="ECO:0000256" key="1">
    <source>
        <dbReference type="SAM" id="Phobius"/>
    </source>
</evidence>
<dbReference type="AlphaFoldDB" id="A0A2U1PK95"/>
<protein>
    <submittedName>
        <fullName evidence="2">Uncharacterized protein</fullName>
    </submittedName>
</protein>
<comment type="caution">
    <text evidence="2">The sequence shown here is derived from an EMBL/GenBank/DDBJ whole genome shotgun (WGS) entry which is preliminary data.</text>
</comment>
<dbReference type="PANTHER" id="PTHR33333:SF32">
    <property type="entry name" value="PSAD1"/>
    <property type="match status" value="1"/>
</dbReference>
<keyword evidence="1" id="KW-0812">Transmembrane</keyword>
<dbReference type="Proteomes" id="UP000245207">
    <property type="component" value="Unassembled WGS sequence"/>
</dbReference>
<reference evidence="2 3" key="1">
    <citation type="journal article" date="2018" name="Mol. Plant">
        <title>The genome of Artemisia annua provides insight into the evolution of Asteraceae family and artemisinin biosynthesis.</title>
        <authorList>
            <person name="Shen Q."/>
            <person name="Zhang L."/>
            <person name="Liao Z."/>
            <person name="Wang S."/>
            <person name="Yan T."/>
            <person name="Shi P."/>
            <person name="Liu M."/>
            <person name="Fu X."/>
            <person name="Pan Q."/>
            <person name="Wang Y."/>
            <person name="Lv Z."/>
            <person name="Lu X."/>
            <person name="Zhang F."/>
            <person name="Jiang W."/>
            <person name="Ma Y."/>
            <person name="Chen M."/>
            <person name="Hao X."/>
            <person name="Li L."/>
            <person name="Tang Y."/>
            <person name="Lv G."/>
            <person name="Zhou Y."/>
            <person name="Sun X."/>
            <person name="Brodelius P.E."/>
            <person name="Rose J.K.C."/>
            <person name="Tang K."/>
        </authorList>
    </citation>
    <scope>NUCLEOTIDE SEQUENCE [LARGE SCALE GENOMIC DNA]</scope>
    <source>
        <strain evidence="3">cv. Huhao1</strain>
        <tissue evidence="2">Leaf</tissue>
    </source>
</reference>
<gene>
    <name evidence="2" type="ORF">CTI12_AA142000</name>
</gene>
<dbReference type="InterPro" id="IPR039926">
    <property type="entry name" value="Egg_app_1"/>
</dbReference>
<keyword evidence="1" id="KW-0472">Membrane</keyword>
<dbReference type="PANTHER" id="PTHR33333">
    <property type="entry name" value="ERYTHROCYTE MEMBRANE PROTEIN 1-LIKE"/>
    <property type="match status" value="1"/>
</dbReference>
<feature type="transmembrane region" description="Helical" evidence="1">
    <location>
        <begin position="238"/>
        <end position="258"/>
    </location>
</feature>
<sequence length="331" mass="38449">MSIISIKSLHISLNTHLEMEKLISKIASTISNIFQQHKWNQTSSIDTPEILNQFKNIMEYMIGSFHNILPLGTRGIQISHLFNNSSIIANNLQQKWNQTKFTQTNTTETLSQFISVFWDLYAKLLNHYCPSSDNMQQKWNEFNEQYKPVDKLQQKWSEVNEQYKVTDNIDDIFKHFLTNLKIFIQHVLHSLNNMFPPETRNEQIRHLFKVAAVIVLSIGSVICMYTFLGSIFSFLFTFIYYIVKLLCMFIICIVRILLWPVTSIVKASIYTLTAAFRFGTVILRCVRQCLWFGGKVGMKMMKAPGKPTVMIARAVFEANPKQYFASLRGKV</sequence>
<keyword evidence="1" id="KW-1133">Transmembrane helix</keyword>
<keyword evidence="3" id="KW-1185">Reference proteome</keyword>
<organism evidence="2 3">
    <name type="scientific">Artemisia annua</name>
    <name type="common">Sweet wormwood</name>
    <dbReference type="NCBI Taxonomy" id="35608"/>
    <lineage>
        <taxon>Eukaryota</taxon>
        <taxon>Viridiplantae</taxon>
        <taxon>Streptophyta</taxon>
        <taxon>Embryophyta</taxon>
        <taxon>Tracheophyta</taxon>
        <taxon>Spermatophyta</taxon>
        <taxon>Magnoliopsida</taxon>
        <taxon>eudicotyledons</taxon>
        <taxon>Gunneridae</taxon>
        <taxon>Pentapetalae</taxon>
        <taxon>asterids</taxon>
        <taxon>campanulids</taxon>
        <taxon>Asterales</taxon>
        <taxon>Asteraceae</taxon>
        <taxon>Asteroideae</taxon>
        <taxon>Anthemideae</taxon>
        <taxon>Artemisiinae</taxon>
        <taxon>Artemisia</taxon>
    </lineage>
</organism>
<dbReference type="EMBL" id="PKPP01001047">
    <property type="protein sequence ID" value="PWA86178.1"/>
    <property type="molecule type" value="Genomic_DNA"/>
</dbReference>
<evidence type="ECO:0000313" key="3">
    <source>
        <dbReference type="Proteomes" id="UP000245207"/>
    </source>
</evidence>
<evidence type="ECO:0000313" key="2">
    <source>
        <dbReference type="EMBL" id="PWA86178.1"/>
    </source>
</evidence>
<feature type="transmembrane region" description="Helical" evidence="1">
    <location>
        <begin position="210"/>
        <end position="232"/>
    </location>
</feature>
<dbReference type="OrthoDB" id="1475066at2759"/>
<name>A0A2U1PK95_ARTAN</name>
<proteinExistence type="predicted"/>